<dbReference type="Pfam" id="PF00106">
    <property type="entry name" value="adh_short"/>
    <property type="match status" value="1"/>
</dbReference>
<proteinExistence type="inferred from homology"/>
<dbReference type="EMBL" id="JAROCA020000001">
    <property type="protein sequence ID" value="MDY0406277.1"/>
    <property type="molecule type" value="Genomic_DNA"/>
</dbReference>
<evidence type="ECO:0000313" key="6">
    <source>
        <dbReference type="EMBL" id="MDY0406277.1"/>
    </source>
</evidence>
<name>A0ABU5CIV1_9BACI</name>
<comment type="subcellular location">
    <subcellularLocation>
        <location evidence="1">Cytoplasm</location>
    </subcellularLocation>
</comment>
<evidence type="ECO:0000256" key="2">
    <source>
        <dbReference type="ARBA" id="ARBA00006484"/>
    </source>
</evidence>
<keyword evidence="7" id="KW-1185">Reference proteome</keyword>
<dbReference type="PANTHER" id="PTHR44085:SF2">
    <property type="entry name" value="SEPIAPTERIN REDUCTASE"/>
    <property type="match status" value="1"/>
</dbReference>
<dbReference type="Gene3D" id="3.40.50.720">
    <property type="entry name" value="NAD(P)-binding Rossmann-like Domain"/>
    <property type="match status" value="1"/>
</dbReference>
<evidence type="ECO:0000256" key="3">
    <source>
        <dbReference type="ARBA" id="ARBA00022490"/>
    </source>
</evidence>
<evidence type="ECO:0000256" key="4">
    <source>
        <dbReference type="ARBA" id="ARBA00022857"/>
    </source>
</evidence>
<sequence length="253" mass="27605">MEEVAIISGVSKGLGKAIAKLFLQANIAVFGISRSQTPELEAYAAENDLFYQHFTCDMASTDDLSNVMDELNDQLAAYKPVTIYLVNNAAVIEPVASIGKLDADKLAAHIQINITAPMQLLNQILQSANENNANLVSVLVSSGAGDRPVYGWGAYCSAKAAGDMFVRTAAVEQKKLETQHKIISFNPGIMDTGMQATIRSKTADEFADIETFTSYKEKNLLRNPDEIAEILFDLITDKGNLENGKKYEAKDFL</sequence>
<keyword evidence="3" id="KW-0963">Cytoplasm</keyword>
<accession>A0ABU5CIV1</accession>
<evidence type="ECO:0000256" key="1">
    <source>
        <dbReference type="ARBA" id="ARBA00004496"/>
    </source>
</evidence>
<dbReference type="PRINTS" id="PR00081">
    <property type="entry name" value="GDHRDH"/>
</dbReference>
<keyword evidence="4" id="KW-0521">NADP</keyword>
<dbReference type="PANTHER" id="PTHR44085">
    <property type="entry name" value="SEPIAPTERIN REDUCTASE"/>
    <property type="match status" value="1"/>
</dbReference>
<dbReference type="SUPFAM" id="SSF51735">
    <property type="entry name" value="NAD(P)-binding Rossmann-fold domains"/>
    <property type="match status" value="1"/>
</dbReference>
<gene>
    <name evidence="6" type="ORF">P5G51_013530</name>
</gene>
<organism evidence="6 7">
    <name type="scientific">Tigheibacillus jepli</name>
    <dbReference type="NCBI Taxonomy" id="3035914"/>
    <lineage>
        <taxon>Bacteria</taxon>
        <taxon>Bacillati</taxon>
        <taxon>Bacillota</taxon>
        <taxon>Bacilli</taxon>
        <taxon>Bacillales</taxon>
        <taxon>Bacillaceae</taxon>
        <taxon>Tigheibacillus</taxon>
    </lineage>
</organism>
<reference evidence="6 7" key="1">
    <citation type="submission" date="2023-10" db="EMBL/GenBank/DDBJ databases">
        <title>179-bfca-hs.</title>
        <authorList>
            <person name="Miliotis G."/>
            <person name="Sengupta P."/>
            <person name="Hameed A."/>
            <person name="Chuvochina M."/>
            <person name="Mcdonagh F."/>
            <person name="Simpson A.C."/>
            <person name="Singh N.K."/>
            <person name="Rekha P.D."/>
            <person name="Raman K."/>
            <person name="Hugenholtz P."/>
            <person name="Venkateswaran K."/>
        </authorList>
    </citation>
    <scope>NUCLEOTIDE SEQUENCE [LARGE SCALE GENOMIC DNA]</scope>
    <source>
        <strain evidence="6 7">179-BFC-A-HS</strain>
    </source>
</reference>
<dbReference type="InterPro" id="IPR002347">
    <property type="entry name" value="SDR_fam"/>
</dbReference>
<evidence type="ECO:0000256" key="5">
    <source>
        <dbReference type="ARBA" id="ARBA00023002"/>
    </source>
</evidence>
<dbReference type="InterPro" id="IPR036291">
    <property type="entry name" value="NAD(P)-bd_dom_sf"/>
</dbReference>
<dbReference type="RefSeq" id="WP_306067657.1">
    <property type="nucleotide sequence ID" value="NZ_JAROCA020000001.1"/>
</dbReference>
<dbReference type="InterPro" id="IPR020904">
    <property type="entry name" value="Sc_DH/Rdtase_CS"/>
</dbReference>
<keyword evidence="5" id="KW-0560">Oxidoreductase</keyword>
<evidence type="ECO:0000313" key="7">
    <source>
        <dbReference type="Proteomes" id="UP001228376"/>
    </source>
</evidence>
<dbReference type="Proteomes" id="UP001228376">
    <property type="component" value="Unassembled WGS sequence"/>
</dbReference>
<comment type="similarity">
    <text evidence="2">Belongs to the short-chain dehydrogenases/reductases (SDR) family.</text>
</comment>
<dbReference type="InterPro" id="IPR051721">
    <property type="entry name" value="Biopterin_syn/organic_redct"/>
</dbReference>
<protein>
    <submittedName>
        <fullName evidence="6">SDR family NAD(P)-dependent oxidoreductase</fullName>
    </submittedName>
</protein>
<comment type="caution">
    <text evidence="6">The sequence shown here is derived from an EMBL/GenBank/DDBJ whole genome shotgun (WGS) entry which is preliminary data.</text>
</comment>
<dbReference type="PROSITE" id="PS00061">
    <property type="entry name" value="ADH_SHORT"/>
    <property type="match status" value="1"/>
</dbReference>